<dbReference type="EMBL" id="JBHSCZ010000002">
    <property type="protein sequence ID" value="MFC4262684.1"/>
    <property type="molecule type" value="Genomic_DNA"/>
</dbReference>
<evidence type="ECO:0000313" key="4">
    <source>
        <dbReference type="EMBL" id="MFC4262684.1"/>
    </source>
</evidence>
<name>A0ABV8QUG9_9BACT</name>
<comment type="caution">
    <text evidence="4">The sequence shown here is derived from an EMBL/GenBank/DDBJ whole genome shotgun (WGS) entry which is preliminary data.</text>
</comment>
<dbReference type="RefSeq" id="WP_379708371.1">
    <property type="nucleotide sequence ID" value="NZ_JBHSCZ010000002.1"/>
</dbReference>
<sequence>MYQFLKRVIDILIATVAFIILSPILIPVMIILKLTGEHEIFYFQKRVGYKNQPFYIWKFATMLKNSPSIGTGEITLRNDPRVLPIGGFLRKTKINELPQIFNIFKGDMSIVGPRPLMEVSFNQYNAEIQSKIYNVRPGMTGIGSLIFRDEEKIISEAADAKAMYAQIFPYKGALEMWYQANASLLTDFKIIFLTAWSIVFPENNLTNKFFKDLPPRPF</sequence>
<evidence type="ECO:0000256" key="2">
    <source>
        <dbReference type="SAM" id="Phobius"/>
    </source>
</evidence>
<dbReference type="Pfam" id="PF02397">
    <property type="entry name" value="Bac_transf"/>
    <property type="match status" value="1"/>
</dbReference>
<feature type="domain" description="Bacterial sugar transferase" evidence="3">
    <location>
        <begin position="6"/>
        <end position="199"/>
    </location>
</feature>
<evidence type="ECO:0000259" key="3">
    <source>
        <dbReference type="Pfam" id="PF02397"/>
    </source>
</evidence>
<dbReference type="InterPro" id="IPR003362">
    <property type="entry name" value="Bact_transf"/>
</dbReference>
<keyword evidence="5" id="KW-1185">Reference proteome</keyword>
<dbReference type="PANTHER" id="PTHR30576">
    <property type="entry name" value="COLANIC BIOSYNTHESIS UDP-GLUCOSE LIPID CARRIER TRANSFERASE"/>
    <property type="match status" value="1"/>
</dbReference>
<keyword evidence="2" id="KW-0472">Membrane</keyword>
<evidence type="ECO:0000256" key="1">
    <source>
        <dbReference type="ARBA" id="ARBA00006464"/>
    </source>
</evidence>
<gene>
    <name evidence="4" type="ORF">ACFOWM_07340</name>
</gene>
<comment type="similarity">
    <text evidence="1">Belongs to the bacterial sugar transferase family.</text>
</comment>
<proteinExistence type="inferred from homology"/>
<dbReference type="GO" id="GO:0016740">
    <property type="term" value="F:transferase activity"/>
    <property type="evidence" value="ECO:0007669"/>
    <property type="project" value="UniProtKB-KW"/>
</dbReference>
<keyword evidence="2" id="KW-0812">Transmembrane</keyword>
<accession>A0ABV8QUG9</accession>
<dbReference type="Proteomes" id="UP001595907">
    <property type="component" value="Unassembled WGS sequence"/>
</dbReference>
<protein>
    <submittedName>
        <fullName evidence="4">Sugar transferase</fullName>
    </submittedName>
</protein>
<evidence type="ECO:0000313" key="5">
    <source>
        <dbReference type="Proteomes" id="UP001595907"/>
    </source>
</evidence>
<feature type="transmembrane region" description="Helical" evidence="2">
    <location>
        <begin position="12"/>
        <end position="32"/>
    </location>
</feature>
<keyword evidence="4" id="KW-0808">Transferase</keyword>
<organism evidence="4 5">
    <name type="scientific">Ferruginibacter yonginensis</name>
    <dbReference type="NCBI Taxonomy" id="1310416"/>
    <lineage>
        <taxon>Bacteria</taxon>
        <taxon>Pseudomonadati</taxon>
        <taxon>Bacteroidota</taxon>
        <taxon>Chitinophagia</taxon>
        <taxon>Chitinophagales</taxon>
        <taxon>Chitinophagaceae</taxon>
        <taxon>Ferruginibacter</taxon>
    </lineage>
</organism>
<reference evidence="5" key="1">
    <citation type="journal article" date="2019" name="Int. J. Syst. Evol. Microbiol.">
        <title>The Global Catalogue of Microorganisms (GCM) 10K type strain sequencing project: providing services to taxonomists for standard genome sequencing and annotation.</title>
        <authorList>
            <consortium name="The Broad Institute Genomics Platform"/>
            <consortium name="The Broad Institute Genome Sequencing Center for Infectious Disease"/>
            <person name="Wu L."/>
            <person name="Ma J."/>
        </authorList>
    </citation>
    <scope>NUCLEOTIDE SEQUENCE [LARGE SCALE GENOMIC DNA]</scope>
    <source>
        <strain evidence="5">CECT 8289</strain>
    </source>
</reference>
<dbReference type="PANTHER" id="PTHR30576:SF0">
    <property type="entry name" value="UNDECAPRENYL-PHOSPHATE N-ACETYLGALACTOSAMINYL 1-PHOSPHATE TRANSFERASE-RELATED"/>
    <property type="match status" value="1"/>
</dbReference>
<keyword evidence="2" id="KW-1133">Transmembrane helix</keyword>